<dbReference type="PRINTS" id="PR00201">
    <property type="entry name" value="ANNEXINV"/>
</dbReference>
<dbReference type="GO" id="GO:0005509">
    <property type="term" value="F:calcium ion binding"/>
    <property type="evidence" value="ECO:0007669"/>
    <property type="project" value="InterPro"/>
</dbReference>
<evidence type="ECO:0000256" key="5">
    <source>
        <dbReference type="ARBA" id="ARBA00023302"/>
    </source>
</evidence>
<protein>
    <recommendedName>
        <fullName evidence="6">Annexin</fullName>
    </recommendedName>
</protein>
<evidence type="ECO:0000256" key="2">
    <source>
        <dbReference type="ARBA" id="ARBA00022737"/>
    </source>
</evidence>
<dbReference type="GO" id="GO:0005634">
    <property type="term" value="C:nucleus"/>
    <property type="evidence" value="ECO:0007669"/>
    <property type="project" value="TreeGrafter"/>
</dbReference>
<dbReference type="PANTHER" id="PTHR10502">
    <property type="entry name" value="ANNEXIN"/>
    <property type="match status" value="1"/>
</dbReference>
<dbReference type="SUPFAM" id="SSF47874">
    <property type="entry name" value="Annexin"/>
    <property type="match status" value="1"/>
</dbReference>
<dbReference type="GeneTree" id="ENSGT00940000155988"/>
<evidence type="ECO:0000256" key="4">
    <source>
        <dbReference type="ARBA" id="ARBA00023216"/>
    </source>
</evidence>
<proteinExistence type="inferred from homology"/>
<keyword evidence="8" id="KW-1185">Reference proteome</keyword>
<keyword evidence="2 6" id="KW-0677">Repeat</keyword>
<evidence type="ECO:0000256" key="3">
    <source>
        <dbReference type="ARBA" id="ARBA00022837"/>
    </source>
</evidence>
<reference evidence="7 8" key="1">
    <citation type="submission" date="2022-01" db="EMBL/GenBank/DDBJ databases">
        <title>A chromosome-scale genome assembly of the false clownfish, Amphiprion ocellaris.</title>
        <authorList>
            <person name="Ryu T."/>
        </authorList>
    </citation>
    <scope>NUCLEOTIDE SEQUENCE [LARGE SCALE GENOMIC DNA]</scope>
</reference>
<keyword evidence="3 6" id="KW-0106">Calcium</keyword>
<dbReference type="GO" id="GO:0012506">
    <property type="term" value="C:vesicle membrane"/>
    <property type="evidence" value="ECO:0007669"/>
    <property type="project" value="TreeGrafter"/>
</dbReference>
<dbReference type="STRING" id="80972.ENSAOCP00000008482"/>
<dbReference type="GO" id="GO:0050819">
    <property type="term" value="P:negative regulation of coagulation"/>
    <property type="evidence" value="ECO:0007669"/>
    <property type="project" value="InterPro"/>
</dbReference>
<dbReference type="OMA" id="LQGNRDP"/>
<keyword evidence="5 6" id="KW-0111">Calcium/phospholipid-binding</keyword>
<dbReference type="Gene3D" id="1.10.220.10">
    <property type="entry name" value="Annexin"/>
    <property type="match status" value="3"/>
</dbReference>
<reference evidence="7" key="2">
    <citation type="submission" date="2025-08" db="UniProtKB">
        <authorList>
            <consortium name="Ensembl"/>
        </authorList>
    </citation>
    <scope>IDENTIFICATION</scope>
</reference>
<dbReference type="InterPro" id="IPR002392">
    <property type="entry name" value="ANX5"/>
</dbReference>
<reference evidence="7" key="3">
    <citation type="submission" date="2025-09" db="UniProtKB">
        <authorList>
            <consortium name="Ensembl"/>
        </authorList>
    </citation>
    <scope>IDENTIFICATION</scope>
</reference>
<dbReference type="InterPro" id="IPR018502">
    <property type="entry name" value="Annexin_repeat"/>
</dbReference>
<dbReference type="Pfam" id="PF00191">
    <property type="entry name" value="Annexin"/>
    <property type="match status" value="3"/>
</dbReference>
<dbReference type="PROSITE" id="PS51897">
    <property type="entry name" value="ANNEXIN_2"/>
    <property type="match status" value="3"/>
</dbReference>
<name>A0A3Q1B358_AMPOC</name>
<evidence type="ECO:0000256" key="1">
    <source>
        <dbReference type="ARBA" id="ARBA00007831"/>
    </source>
</evidence>
<dbReference type="SMART" id="SM00335">
    <property type="entry name" value="ANX"/>
    <property type="match status" value="3"/>
</dbReference>
<dbReference type="GO" id="GO:0001786">
    <property type="term" value="F:phosphatidylserine binding"/>
    <property type="evidence" value="ECO:0007669"/>
    <property type="project" value="TreeGrafter"/>
</dbReference>
<organism evidence="7 8">
    <name type="scientific">Amphiprion ocellaris</name>
    <name type="common">Clown anemonefish</name>
    <dbReference type="NCBI Taxonomy" id="80972"/>
    <lineage>
        <taxon>Eukaryota</taxon>
        <taxon>Metazoa</taxon>
        <taxon>Chordata</taxon>
        <taxon>Craniata</taxon>
        <taxon>Vertebrata</taxon>
        <taxon>Euteleostomi</taxon>
        <taxon>Actinopterygii</taxon>
        <taxon>Neopterygii</taxon>
        <taxon>Teleostei</taxon>
        <taxon>Neoteleostei</taxon>
        <taxon>Acanthomorphata</taxon>
        <taxon>Ovalentaria</taxon>
        <taxon>Pomacentridae</taxon>
        <taxon>Amphiprion</taxon>
    </lineage>
</organism>
<dbReference type="GO" id="GO:0005886">
    <property type="term" value="C:plasma membrane"/>
    <property type="evidence" value="ECO:0007669"/>
    <property type="project" value="TreeGrafter"/>
</dbReference>
<dbReference type="GO" id="GO:0005737">
    <property type="term" value="C:cytoplasm"/>
    <property type="evidence" value="ECO:0007669"/>
    <property type="project" value="TreeGrafter"/>
</dbReference>
<keyword evidence="4 6" id="KW-0041">Annexin</keyword>
<dbReference type="FunFam" id="1.10.220.10:FF:000003">
    <property type="entry name" value="Annexin"/>
    <property type="match status" value="1"/>
</dbReference>
<dbReference type="InterPro" id="IPR001464">
    <property type="entry name" value="Annexin"/>
</dbReference>
<dbReference type="AlphaFoldDB" id="A0A3Q1B358"/>
<sequence>MLQASRGTVKAGTNFNAGADAEVLHKAMKGLDYSAVTPELTAVSSCQDLIDDLKGELGGKFESLIVALMTPPIAYDVTCLRNAIKGAGTDEKVLVEILASRTPQQVKDIIAAYRQEYDDDLEEDVCGDTSGHFKRLLVILLQANRQTGIQEGNIESDAQALFKAGEQKYGTDEQSFVTILGNRSAEHLRKVFDAYMKMTGYEMEESIQRETSGNLSALLLAVVKCARSVPAYFAETLYYAMKGAGTDDDTLIRVMVSRSEVDLLDIRSHFRRLFACSLHSMIRGDTGGDYRKALLLLCGGDDA</sequence>
<evidence type="ECO:0000313" key="7">
    <source>
        <dbReference type="Ensembl" id="ENSAOCP00000008482.2"/>
    </source>
</evidence>
<dbReference type="Ensembl" id="ENSAOCT00000001010.2">
    <property type="protein sequence ID" value="ENSAOCP00000008482.2"/>
    <property type="gene ID" value="ENSAOCG00000012535.2"/>
</dbReference>
<dbReference type="InterPro" id="IPR037104">
    <property type="entry name" value="Annexin_sf"/>
</dbReference>
<evidence type="ECO:0000313" key="8">
    <source>
        <dbReference type="Proteomes" id="UP001501940"/>
    </source>
</evidence>
<dbReference type="PROSITE" id="PS00223">
    <property type="entry name" value="ANNEXIN_1"/>
    <property type="match status" value="2"/>
</dbReference>
<dbReference type="FunFam" id="1.10.220.10:FF:000022">
    <property type="entry name" value="Annexin A5"/>
    <property type="match status" value="1"/>
</dbReference>
<dbReference type="PANTHER" id="PTHR10502:SF26">
    <property type="entry name" value="ANNEXIN A5"/>
    <property type="match status" value="1"/>
</dbReference>
<accession>A0A3Q1B358</accession>
<comment type="similarity">
    <text evidence="1 6">Belongs to the annexin family.</text>
</comment>
<evidence type="ECO:0000256" key="6">
    <source>
        <dbReference type="RuleBase" id="RU003540"/>
    </source>
</evidence>
<comment type="domain">
    <text evidence="6">A pair of annexin repeats may form one binding site for calcium and phospholipid.</text>
</comment>
<dbReference type="Proteomes" id="UP001501940">
    <property type="component" value="Chromosome 4"/>
</dbReference>
<dbReference type="InterPro" id="IPR018252">
    <property type="entry name" value="Annexin_repeat_CS"/>
</dbReference>
<dbReference type="FunFam" id="1.10.220.10:FF:000002">
    <property type="entry name" value="Annexin"/>
    <property type="match status" value="1"/>
</dbReference>
<dbReference type="GO" id="GO:0005544">
    <property type="term" value="F:calcium-dependent phospholipid binding"/>
    <property type="evidence" value="ECO:0007669"/>
    <property type="project" value="UniProtKB-KW"/>
</dbReference>
<dbReference type="PRINTS" id="PR00196">
    <property type="entry name" value="ANNEXIN"/>
</dbReference>